<dbReference type="InterPro" id="IPR036249">
    <property type="entry name" value="Thioredoxin-like_sf"/>
</dbReference>
<dbReference type="PROSITE" id="PS51352">
    <property type="entry name" value="THIOREDOXIN_2"/>
    <property type="match status" value="1"/>
</dbReference>
<dbReference type="PROSITE" id="PS51354">
    <property type="entry name" value="GLUTAREDOXIN_2"/>
    <property type="match status" value="1"/>
</dbReference>
<dbReference type="OrthoDB" id="215495at2"/>
<dbReference type="GO" id="GO:0045454">
    <property type="term" value="P:cell redox homeostasis"/>
    <property type="evidence" value="ECO:0007669"/>
    <property type="project" value="TreeGrafter"/>
</dbReference>
<dbReference type="AlphaFoldDB" id="A0A381DKP0"/>
<sequence>MKVLNQDEIKNVMSSGSGIVYFGAPWCKDCKFAKPILEELEKAYLNINFYDVNVDDSEGVRDEYAIRHIPTIFYLKDGKEIYDRVVEPRSKSSIEEGIKKLM</sequence>
<dbReference type="STRING" id="32024.GCA_000788295_01296"/>
<dbReference type="SUPFAM" id="SSF52833">
    <property type="entry name" value="Thioredoxin-like"/>
    <property type="match status" value="1"/>
</dbReference>
<proteinExistence type="predicted"/>
<accession>A0A381DKP0</accession>
<dbReference type="PANTHER" id="PTHR45663:SF11">
    <property type="entry name" value="GEO12009P1"/>
    <property type="match status" value="1"/>
</dbReference>
<keyword evidence="2" id="KW-1185">Reference proteome</keyword>
<gene>
    <name evidence="1" type="primary">trx_2</name>
    <name evidence="1" type="ORF">NCTC12475_01488</name>
</gene>
<dbReference type="EMBL" id="UFVD01000001">
    <property type="protein sequence ID" value="SUX11272.1"/>
    <property type="molecule type" value="Genomic_DNA"/>
</dbReference>
<dbReference type="GeneID" id="93090132"/>
<dbReference type="Gene3D" id="3.40.30.10">
    <property type="entry name" value="Glutaredoxin"/>
    <property type="match status" value="1"/>
</dbReference>
<dbReference type="RefSeq" id="WP_089182019.1">
    <property type="nucleotide sequence ID" value="NZ_CP043427.1"/>
</dbReference>
<dbReference type="PANTHER" id="PTHR45663">
    <property type="entry name" value="GEO12009P1"/>
    <property type="match status" value="1"/>
</dbReference>
<dbReference type="CDD" id="cd02947">
    <property type="entry name" value="TRX_family"/>
    <property type="match status" value="1"/>
</dbReference>
<evidence type="ECO:0000313" key="1">
    <source>
        <dbReference type="EMBL" id="SUX11272.1"/>
    </source>
</evidence>
<dbReference type="InterPro" id="IPR013766">
    <property type="entry name" value="Thioredoxin_domain"/>
</dbReference>
<dbReference type="Proteomes" id="UP000254920">
    <property type="component" value="Unassembled WGS sequence"/>
</dbReference>
<name>A0A381DKP0_9BACT</name>
<dbReference type="Pfam" id="PF00085">
    <property type="entry name" value="Thioredoxin"/>
    <property type="match status" value="1"/>
</dbReference>
<dbReference type="GO" id="GO:0015035">
    <property type="term" value="F:protein-disulfide reductase activity"/>
    <property type="evidence" value="ECO:0007669"/>
    <property type="project" value="TreeGrafter"/>
</dbReference>
<dbReference type="GO" id="GO:0005829">
    <property type="term" value="C:cytosol"/>
    <property type="evidence" value="ECO:0007669"/>
    <property type="project" value="TreeGrafter"/>
</dbReference>
<protein>
    <submittedName>
        <fullName evidence="1">Thioredoxin</fullName>
    </submittedName>
</protein>
<organism evidence="1 2">
    <name type="scientific">Campylobacter sputorum subsp. sputorum</name>
    <dbReference type="NCBI Taxonomy" id="32024"/>
    <lineage>
        <taxon>Bacteria</taxon>
        <taxon>Pseudomonadati</taxon>
        <taxon>Campylobacterota</taxon>
        <taxon>Epsilonproteobacteria</taxon>
        <taxon>Campylobacterales</taxon>
        <taxon>Campylobacteraceae</taxon>
        <taxon>Campylobacter</taxon>
    </lineage>
</organism>
<reference evidence="1 2" key="1">
    <citation type="submission" date="2018-06" db="EMBL/GenBank/DDBJ databases">
        <authorList>
            <consortium name="Pathogen Informatics"/>
            <person name="Doyle S."/>
        </authorList>
    </citation>
    <scope>NUCLEOTIDE SEQUENCE [LARGE SCALE GENOMIC DNA]</scope>
    <source>
        <strain evidence="1 2">NCTC12475</strain>
    </source>
</reference>
<evidence type="ECO:0000313" key="2">
    <source>
        <dbReference type="Proteomes" id="UP000254920"/>
    </source>
</evidence>